<dbReference type="RefSeq" id="WP_230869206.1">
    <property type="nucleotide sequence ID" value="NZ_CP046640.1"/>
</dbReference>
<feature type="transmembrane region" description="Helical" evidence="6">
    <location>
        <begin position="6"/>
        <end position="25"/>
    </location>
</feature>
<dbReference type="GO" id="GO:0005886">
    <property type="term" value="C:plasma membrane"/>
    <property type="evidence" value="ECO:0007669"/>
    <property type="project" value="UniProtKB-SubCell"/>
</dbReference>
<evidence type="ECO:0000256" key="1">
    <source>
        <dbReference type="ARBA" id="ARBA00004651"/>
    </source>
</evidence>
<evidence type="ECO:0000256" key="6">
    <source>
        <dbReference type="SAM" id="Phobius"/>
    </source>
</evidence>
<feature type="transmembrane region" description="Helical" evidence="6">
    <location>
        <begin position="37"/>
        <end position="61"/>
    </location>
</feature>
<dbReference type="EMBL" id="CP046640">
    <property type="protein sequence ID" value="QTL97581.1"/>
    <property type="molecule type" value="Genomic_DNA"/>
</dbReference>
<gene>
    <name evidence="7" type="ORF">GM661_06085</name>
</gene>
<evidence type="ECO:0000256" key="3">
    <source>
        <dbReference type="ARBA" id="ARBA00022692"/>
    </source>
</evidence>
<keyword evidence="2" id="KW-1003">Cell membrane</keyword>
<dbReference type="GO" id="GO:0042970">
    <property type="term" value="F:homoserine transmembrane transporter activity"/>
    <property type="evidence" value="ECO:0007669"/>
    <property type="project" value="TreeGrafter"/>
</dbReference>
<evidence type="ECO:0000256" key="2">
    <source>
        <dbReference type="ARBA" id="ARBA00022475"/>
    </source>
</evidence>
<feature type="transmembrane region" description="Helical" evidence="6">
    <location>
        <begin position="108"/>
        <end position="130"/>
    </location>
</feature>
<dbReference type="PANTHER" id="PTHR30086">
    <property type="entry name" value="ARGININE EXPORTER PROTEIN ARGO"/>
    <property type="match status" value="1"/>
</dbReference>
<evidence type="ECO:0000256" key="4">
    <source>
        <dbReference type="ARBA" id="ARBA00022989"/>
    </source>
</evidence>
<dbReference type="PANTHER" id="PTHR30086:SF14">
    <property type="entry name" value="HOMOSERINE_HOMOSERINE LACTONE EFFLUX PROTEIN"/>
    <property type="match status" value="1"/>
</dbReference>
<dbReference type="KEGG" id="ifn:GM661_06085"/>
<keyword evidence="8" id="KW-1185">Reference proteome</keyword>
<keyword evidence="4 6" id="KW-1133">Transmembrane helix</keyword>
<feature type="transmembrane region" description="Helical" evidence="6">
    <location>
        <begin position="142"/>
        <end position="170"/>
    </location>
</feature>
<dbReference type="Pfam" id="PF01810">
    <property type="entry name" value="LysE"/>
    <property type="match status" value="1"/>
</dbReference>
<evidence type="ECO:0000313" key="8">
    <source>
        <dbReference type="Proteomes" id="UP000665020"/>
    </source>
</evidence>
<dbReference type="Proteomes" id="UP000665020">
    <property type="component" value="Chromosome"/>
</dbReference>
<comment type="subcellular location">
    <subcellularLocation>
        <location evidence="1">Cell membrane</location>
        <topology evidence="1">Multi-pass membrane protein</topology>
    </subcellularLocation>
</comment>
<keyword evidence="5 6" id="KW-0472">Membrane</keyword>
<evidence type="ECO:0000313" key="7">
    <source>
        <dbReference type="EMBL" id="QTL97581.1"/>
    </source>
</evidence>
<protein>
    <submittedName>
        <fullName evidence="7">LysE family transporter</fullName>
    </submittedName>
</protein>
<dbReference type="InterPro" id="IPR001123">
    <property type="entry name" value="LeuE-type"/>
</dbReference>
<keyword evidence="3 6" id="KW-0812">Transmembrane</keyword>
<organism evidence="7 8">
    <name type="scientific">Iocasia fonsfrigidae</name>
    <dbReference type="NCBI Taxonomy" id="2682810"/>
    <lineage>
        <taxon>Bacteria</taxon>
        <taxon>Bacillati</taxon>
        <taxon>Bacillota</taxon>
        <taxon>Clostridia</taxon>
        <taxon>Halanaerobiales</taxon>
        <taxon>Halanaerobiaceae</taxon>
        <taxon>Iocasia</taxon>
    </lineage>
</organism>
<reference evidence="7" key="1">
    <citation type="submission" date="2019-12" db="EMBL/GenBank/DDBJ databases">
        <authorList>
            <person name="zhang j."/>
            <person name="sun C.M."/>
        </authorList>
    </citation>
    <scope>NUCLEOTIDE SEQUENCE</scope>
    <source>
        <strain evidence="7">NS-1</strain>
    </source>
</reference>
<feature type="transmembrane region" description="Helical" evidence="6">
    <location>
        <begin position="182"/>
        <end position="201"/>
    </location>
</feature>
<proteinExistence type="predicted"/>
<accession>A0A8A7K801</accession>
<dbReference type="AlphaFoldDB" id="A0A8A7K801"/>
<feature type="transmembrane region" description="Helical" evidence="6">
    <location>
        <begin position="67"/>
        <end position="88"/>
    </location>
</feature>
<name>A0A8A7K801_9FIRM</name>
<evidence type="ECO:0000256" key="5">
    <source>
        <dbReference type="ARBA" id="ARBA00023136"/>
    </source>
</evidence>
<sequence length="205" mass="22569">MISYGFILTSLIVILIPGTGVIYTVSIGIMGSKRDSIAAAIGCTVGIVPHLIASIVGLSAIFHMSALVFQTIKIVGVVYLLYLGWGMIKNKDGLVINEDSKEKSTLKIIVKAILINLLNPKLTLFFFSFLPQFILNKNLGYIYQMIILSIVFMGLTLIVFILYGILANYFKSLIVTSPKLTLRIQQLFGLVFIGLAIKLVLSDDY</sequence>
<dbReference type="PIRSF" id="PIRSF006324">
    <property type="entry name" value="LeuE"/>
    <property type="match status" value="1"/>
</dbReference>